<keyword evidence="3" id="KW-1185">Reference proteome</keyword>
<organism evidence="2 3">
    <name type="scientific">Purpureocillium lavendulum</name>
    <dbReference type="NCBI Taxonomy" id="1247861"/>
    <lineage>
        <taxon>Eukaryota</taxon>
        <taxon>Fungi</taxon>
        <taxon>Dikarya</taxon>
        <taxon>Ascomycota</taxon>
        <taxon>Pezizomycotina</taxon>
        <taxon>Sordariomycetes</taxon>
        <taxon>Hypocreomycetidae</taxon>
        <taxon>Hypocreales</taxon>
        <taxon>Ophiocordycipitaceae</taxon>
        <taxon>Purpureocillium</taxon>
    </lineage>
</organism>
<feature type="region of interest" description="Disordered" evidence="1">
    <location>
        <begin position="108"/>
        <end position="140"/>
    </location>
</feature>
<feature type="region of interest" description="Disordered" evidence="1">
    <location>
        <begin position="67"/>
        <end position="87"/>
    </location>
</feature>
<evidence type="ECO:0000313" key="2">
    <source>
        <dbReference type="EMBL" id="KAJ6442868.1"/>
    </source>
</evidence>
<dbReference type="Proteomes" id="UP001163105">
    <property type="component" value="Unassembled WGS sequence"/>
</dbReference>
<reference evidence="2" key="1">
    <citation type="submission" date="2023-01" db="EMBL/GenBank/DDBJ databases">
        <title>The growth and conidiation of Purpureocillium lavendulum are regulated by nitrogen source and histone H3K14 acetylation.</title>
        <authorList>
            <person name="Tang P."/>
            <person name="Han J."/>
            <person name="Zhang C."/>
            <person name="Tang P."/>
            <person name="Qi F."/>
            <person name="Zhang K."/>
            <person name="Liang L."/>
        </authorList>
    </citation>
    <scope>NUCLEOTIDE SEQUENCE</scope>
    <source>
        <strain evidence="2">YMF1.00683</strain>
    </source>
</reference>
<feature type="compositionally biased region" description="Basic and acidic residues" evidence="1">
    <location>
        <begin position="114"/>
        <end position="123"/>
    </location>
</feature>
<evidence type="ECO:0000313" key="3">
    <source>
        <dbReference type="Proteomes" id="UP001163105"/>
    </source>
</evidence>
<protein>
    <submittedName>
        <fullName evidence="2">ZIP family zinc transporter</fullName>
    </submittedName>
</protein>
<evidence type="ECO:0000256" key="1">
    <source>
        <dbReference type="SAM" id="MobiDB-lite"/>
    </source>
</evidence>
<sequence length="213" mass="23366">MPLTSTLGNSIFYDGSWYCECGEEARWYTSQQEASKGERFGRCPGPREQQCRFFLAEADDIRSRLVKSSDVAPAPRTPTGTRGADAAAVSLLTPETGTNVRRRLFANGSSRKRPAPDHGHHNQDTPAPRRLRLASSLGGDEDGDDLPTVVFGLLEKDGIVLKTSTKAAIRHAIGEYVAPLKAKWQNSKDSLDEAFEKIDELETRDDCCEPSGP</sequence>
<name>A0AB34FUV2_9HYPO</name>
<proteinExistence type="predicted"/>
<comment type="caution">
    <text evidence="2">The sequence shown here is derived from an EMBL/GenBank/DDBJ whole genome shotgun (WGS) entry which is preliminary data.</text>
</comment>
<dbReference type="EMBL" id="JAQHRD010000003">
    <property type="protein sequence ID" value="KAJ6442868.1"/>
    <property type="molecule type" value="Genomic_DNA"/>
</dbReference>
<gene>
    <name evidence="2" type="ORF">O9K51_04044</name>
</gene>
<accession>A0AB34FUV2</accession>
<dbReference type="AlphaFoldDB" id="A0AB34FUV2"/>